<accession>A0A3R7QH22</accession>
<dbReference type="GO" id="GO:0016887">
    <property type="term" value="F:ATP hydrolysis activity"/>
    <property type="evidence" value="ECO:0007669"/>
    <property type="project" value="InterPro"/>
</dbReference>
<keyword evidence="1" id="KW-0547">Nucleotide-binding</keyword>
<keyword evidence="3 4" id="KW-0862">Zinc</keyword>
<dbReference type="PANTHER" id="PTHR19229:SF250">
    <property type="entry name" value="ABC TRANSPORTER DOMAIN-CONTAINING PROTEIN-RELATED"/>
    <property type="match status" value="1"/>
</dbReference>
<feature type="active site" evidence="3">
    <location>
        <position position="708"/>
    </location>
</feature>
<dbReference type="FunFam" id="3.40.50.300:FF:000327">
    <property type="entry name" value="ATP-binding cassette sub-family A member 3"/>
    <property type="match status" value="1"/>
</dbReference>
<dbReference type="SUPFAM" id="SSF52540">
    <property type="entry name" value="P-loop containing nucleoside triphosphate hydrolases"/>
    <property type="match status" value="1"/>
</dbReference>
<evidence type="ECO:0000256" key="6">
    <source>
        <dbReference type="SAM" id="Phobius"/>
    </source>
</evidence>
<dbReference type="PROSITE" id="PS50893">
    <property type="entry name" value="ABC_TRANSPORTER_2"/>
    <property type="match status" value="1"/>
</dbReference>
<dbReference type="Gene3D" id="3.40.50.300">
    <property type="entry name" value="P-loop containing nucleotide triphosphate hydrolases"/>
    <property type="match status" value="1"/>
</dbReference>
<feature type="transmembrane region" description="Helical" evidence="6">
    <location>
        <begin position="200"/>
        <end position="218"/>
    </location>
</feature>
<dbReference type="SMART" id="SM00382">
    <property type="entry name" value="AAA"/>
    <property type="match status" value="1"/>
</dbReference>
<dbReference type="GO" id="GO:0005524">
    <property type="term" value="F:ATP binding"/>
    <property type="evidence" value="ECO:0007669"/>
    <property type="project" value="UniProtKB-KW"/>
</dbReference>
<dbReference type="InterPro" id="IPR027417">
    <property type="entry name" value="P-loop_NTPase"/>
</dbReference>
<dbReference type="OrthoDB" id="6512918at2759"/>
<dbReference type="InterPro" id="IPR006026">
    <property type="entry name" value="Peptidase_Metallo"/>
</dbReference>
<dbReference type="SMART" id="SM00235">
    <property type="entry name" value="ZnMc"/>
    <property type="match status" value="1"/>
</dbReference>
<dbReference type="CDD" id="cd03263">
    <property type="entry name" value="ABC_subfamily_A"/>
    <property type="match status" value="1"/>
</dbReference>
<keyword evidence="3 4" id="KW-0482">Metalloprotease</keyword>
<dbReference type="GO" id="GO:0006508">
    <property type="term" value="P:proteolysis"/>
    <property type="evidence" value="ECO:0007669"/>
    <property type="project" value="UniProtKB-KW"/>
</dbReference>
<proteinExistence type="predicted"/>
<comment type="caution">
    <text evidence="9">The sequence shown here is derived from an EMBL/GenBank/DDBJ whole genome shotgun (WGS) entry which is preliminary data.</text>
</comment>
<dbReference type="GO" id="GO:0005319">
    <property type="term" value="F:lipid transporter activity"/>
    <property type="evidence" value="ECO:0007669"/>
    <property type="project" value="TreeGrafter"/>
</dbReference>
<evidence type="ECO:0000256" key="2">
    <source>
        <dbReference type="ARBA" id="ARBA00022840"/>
    </source>
</evidence>
<evidence type="ECO:0000259" key="7">
    <source>
        <dbReference type="PROSITE" id="PS50893"/>
    </source>
</evidence>
<feature type="region of interest" description="Disordered" evidence="5">
    <location>
        <begin position="603"/>
        <end position="625"/>
    </location>
</feature>
<evidence type="ECO:0000256" key="5">
    <source>
        <dbReference type="SAM" id="MobiDB-lite"/>
    </source>
</evidence>
<dbReference type="GO" id="GO:0140359">
    <property type="term" value="F:ABC-type transporter activity"/>
    <property type="evidence" value="ECO:0007669"/>
    <property type="project" value="InterPro"/>
</dbReference>
<keyword evidence="10" id="KW-1185">Reference proteome</keyword>
<feature type="domain" description="Peptidase M12A" evidence="8">
    <location>
        <begin position="611"/>
        <end position="753"/>
    </location>
</feature>
<keyword evidence="6" id="KW-0812">Transmembrane</keyword>
<keyword evidence="3 4" id="KW-0479">Metal-binding</keyword>
<dbReference type="AlphaFoldDB" id="A0A3R7QH22"/>
<feature type="domain" description="ABC transporter" evidence="7">
    <location>
        <begin position="280"/>
        <end position="511"/>
    </location>
</feature>
<feature type="transmembrane region" description="Helical" evidence="6">
    <location>
        <begin position="29"/>
        <end position="53"/>
    </location>
</feature>
<dbReference type="InterPro" id="IPR024079">
    <property type="entry name" value="MetalloPept_cat_dom_sf"/>
</dbReference>
<evidence type="ECO:0000256" key="4">
    <source>
        <dbReference type="RuleBase" id="RU361183"/>
    </source>
</evidence>
<feature type="binding site" evidence="3">
    <location>
        <position position="707"/>
    </location>
    <ligand>
        <name>Zn(2+)</name>
        <dbReference type="ChEBI" id="CHEBI:29105"/>
        <note>catalytic</note>
    </ligand>
</feature>
<dbReference type="GO" id="GO:0008270">
    <property type="term" value="F:zinc ion binding"/>
    <property type="evidence" value="ECO:0007669"/>
    <property type="project" value="UniProtKB-UniRule"/>
</dbReference>
<evidence type="ECO:0000313" key="9">
    <source>
        <dbReference type="EMBL" id="ROT67149.1"/>
    </source>
</evidence>
<keyword evidence="6" id="KW-0472">Membrane</keyword>
<dbReference type="GO" id="GO:0004222">
    <property type="term" value="F:metalloendopeptidase activity"/>
    <property type="evidence" value="ECO:0007669"/>
    <property type="project" value="UniProtKB-UniRule"/>
</dbReference>
<keyword evidence="3 4" id="KW-0645">Protease</keyword>
<dbReference type="SUPFAM" id="SSF55486">
    <property type="entry name" value="Metalloproteases ('zincins'), catalytic domain"/>
    <property type="match status" value="1"/>
</dbReference>
<comment type="cofactor">
    <cofactor evidence="3 4">
        <name>Zn(2+)</name>
        <dbReference type="ChEBI" id="CHEBI:29105"/>
    </cofactor>
    <text evidence="3 4">Binds 1 zinc ion per subunit.</text>
</comment>
<dbReference type="PROSITE" id="PS51864">
    <property type="entry name" value="ASTACIN"/>
    <property type="match status" value="1"/>
</dbReference>
<dbReference type="Pfam" id="PF00005">
    <property type="entry name" value="ABC_tran"/>
    <property type="match status" value="1"/>
</dbReference>
<protein>
    <recommendedName>
        <fullName evidence="4">Metalloendopeptidase</fullName>
        <ecNumber evidence="4">3.4.24.-</ecNumber>
    </recommendedName>
</protein>
<dbReference type="Pfam" id="PF23321">
    <property type="entry name" value="R1_ABCA1"/>
    <property type="match status" value="1"/>
</dbReference>
<evidence type="ECO:0000256" key="1">
    <source>
        <dbReference type="ARBA" id="ARBA00022741"/>
    </source>
</evidence>
<dbReference type="GO" id="GO:0016020">
    <property type="term" value="C:membrane"/>
    <property type="evidence" value="ECO:0007669"/>
    <property type="project" value="InterPro"/>
</dbReference>
<gene>
    <name evidence="9" type="ORF">C7M84_014777</name>
</gene>
<dbReference type="PANTHER" id="PTHR19229">
    <property type="entry name" value="ATP-BINDING CASSETTE TRANSPORTER SUBFAMILY A ABCA"/>
    <property type="match status" value="1"/>
</dbReference>
<dbReference type="InterPro" id="IPR003439">
    <property type="entry name" value="ABC_transporter-like_ATP-bd"/>
</dbReference>
<evidence type="ECO:0000313" key="10">
    <source>
        <dbReference type="Proteomes" id="UP000283509"/>
    </source>
</evidence>
<feature type="binding site" evidence="3">
    <location>
        <position position="717"/>
    </location>
    <ligand>
        <name>Zn(2+)</name>
        <dbReference type="ChEBI" id="CHEBI:29105"/>
        <note>catalytic</note>
    </ligand>
</feature>
<dbReference type="InterPro" id="IPR056264">
    <property type="entry name" value="R2_ABCA1-4-like"/>
</dbReference>
<feature type="transmembrane region" description="Helical" evidence="6">
    <location>
        <begin position="125"/>
        <end position="144"/>
    </location>
</feature>
<sequence length="753" mass="84927">MQRNTGVVLIMQQFWAMLVKKALYTFRNIILTVTQNVIPVAFLILALIVVQTLPGVNDAPPPFIFGLENFEGTETLVQVQNPNNETKNLEDSLKEHFERMATLITVTILRIPDLDLGHVADLLDWIFLLFPSYAMASGITDLYNNWRIIGICKKEIFDFLCEVKSFANPCCKKTNNCGSFGCVDWNDDPLGWEKLGIGRMLVFMGLEGLVFYFIIALIELKVFQKVRYSASRLWGKVSVRPTEDVEKESDPLMQEDKDVVNERLRIRNTPLSQLHDTDKLIFSDLSKTYSGDFMAVDHLNLGVPLGECFGLLGINGAGKTTTFKMLTGDLQVSSGNAFVNGYSIKSDLKKVQQQVGYCPQFDAILDQMTGREALRMFARLRGVPERQIDRIIVTLAEQLLVSPHLDNLVGNYSGGNKRKLSTGVALVGDPPLVLLDEPTSGMDPVARRVLWDVLTSVRDAGRSIILTSHSMEECEALCTRLAIMVNGKFCCLGSPQHLKSKFSEGYSIIIRVHISQSPDENETTFAEMPPEMVTVKQFIETTFPANQLREMQWGRLEYFVPAAGLTWASVFGILEKNRKELSIEDYSVTQTTLERVFLTFSRGQRPDSDSQAHEDGHGRQPPPVARGKVPYVIDFDENEHVYLYNLLLSAITRMNEQQCVNLFMAGSGAEDYVSIRLEDHLSSHLGRQGGEQVLTISNDANVGTIMHEFMHTLGFGHEHNRPDRDEYVTVYFDNIQETSQTLLPEIWTWQWPP</sequence>
<dbReference type="InterPro" id="IPR001506">
    <property type="entry name" value="Peptidase_M12A"/>
</dbReference>
<reference evidence="9 10" key="1">
    <citation type="submission" date="2018-04" db="EMBL/GenBank/DDBJ databases">
        <authorList>
            <person name="Zhang X."/>
            <person name="Yuan J."/>
            <person name="Li F."/>
            <person name="Xiang J."/>
        </authorList>
    </citation>
    <scope>NUCLEOTIDE SEQUENCE [LARGE SCALE GENOMIC DNA]</scope>
    <source>
        <tissue evidence="9">Muscle</tissue>
    </source>
</reference>
<dbReference type="EMBL" id="QCYY01002842">
    <property type="protein sequence ID" value="ROT67149.1"/>
    <property type="molecule type" value="Genomic_DNA"/>
</dbReference>
<evidence type="ECO:0000256" key="3">
    <source>
        <dbReference type="PROSITE-ProRule" id="PRU01211"/>
    </source>
</evidence>
<dbReference type="EC" id="3.4.24.-" evidence="4"/>
<dbReference type="InterPro" id="IPR026082">
    <property type="entry name" value="ABCA"/>
</dbReference>
<dbReference type="PRINTS" id="PR00480">
    <property type="entry name" value="ASTACIN"/>
</dbReference>
<reference evidence="9 10" key="2">
    <citation type="submission" date="2019-01" db="EMBL/GenBank/DDBJ databases">
        <title>The decoding of complex shrimp genome reveals the adaptation for benthos swimmer, frequently molting mechanism and breeding impact on genome.</title>
        <authorList>
            <person name="Sun Y."/>
            <person name="Gao Y."/>
            <person name="Yu Y."/>
        </authorList>
    </citation>
    <scope>NUCLEOTIDE SEQUENCE [LARGE SCALE GENOMIC DNA]</scope>
    <source>
        <tissue evidence="9">Muscle</tissue>
    </source>
</reference>
<comment type="caution">
    <text evidence="3">Lacks conserved residue(s) required for the propagation of feature annotation.</text>
</comment>
<keyword evidence="3 4" id="KW-0378">Hydrolase</keyword>
<feature type="compositionally biased region" description="Basic and acidic residues" evidence="5">
    <location>
        <begin position="604"/>
        <end position="618"/>
    </location>
</feature>
<dbReference type="Gene3D" id="3.40.390.10">
    <property type="entry name" value="Collagenase (Catalytic Domain)"/>
    <property type="match status" value="1"/>
</dbReference>
<keyword evidence="6" id="KW-1133">Transmembrane helix</keyword>
<dbReference type="Pfam" id="PF01400">
    <property type="entry name" value="Astacin"/>
    <property type="match status" value="1"/>
</dbReference>
<name>A0A3R7QH22_PENVA</name>
<dbReference type="InterPro" id="IPR003593">
    <property type="entry name" value="AAA+_ATPase"/>
</dbReference>
<organism evidence="9 10">
    <name type="scientific">Penaeus vannamei</name>
    <name type="common">Whiteleg shrimp</name>
    <name type="synonym">Litopenaeus vannamei</name>
    <dbReference type="NCBI Taxonomy" id="6689"/>
    <lineage>
        <taxon>Eukaryota</taxon>
        <taxon>Metazoa</taxon>
        <taxon>Ecdysozoa</taxon>
        <taxon>Arthropoda</taxon>
        <taxon>Crustacea</taxon>
        <taxon>Multicrustacea</taxon>
        <taxon>Malacostraca</taxon>
        <taxon>Eumalacostraca</taxon>
        <taxon>Eucarida</taxon>
        <taxon>Decapoda</taxon>
        <taxon>Dendrobranchiata</taxon>
        <taxon>Penaeoidea</taxon>
        <taxon>Penaeidae</taxon>
        <taxon>Penaeus</taxon>
    </lineage>
</organism>
<evidence type="ECO:0000259" key="8">
    <source>
        <dbReference type="PROSITE" id="PS51864"/>
    </source>
</evidence>
<feature type="binding site" evidence="3">
    <location>
        <position position="711"/>
    </location>
    <ligand>
        <name>Zn(2+)</name>
        <dbReference type="ChEBI" id="CHEBI:29105"/>
        <note>catalytic</note>
    </ligand>
</feature>
<dbReference type="Proteomes" id="UP000283509">
    <property type="component" value="Unassembled WGS sequence"/>
</dbReference>
<keyword evidence="2" id="KW-0067">ATP-binding</keyword>